<feature type="transmembrane region" description="Helical" evidence="1">
    <location>
        <begin position="5"/>
        <end position="24"/>
    </location>
</feature>
<protein>
    <submittedName>
        <fullName evidence="2">Uncharacterized protein</fullName>
    </submittedName>
</protein>
<geneLocation type="mitochondrion" evidence="2"/>
<evidence type="ECO:0000313" key="2">
    <source>
        <dbReference type="EMBL" id="AAV63572.1"/>
    </source>
</evidence>
<reference evidence="2" key="1">
    <citation type="submission" date="2003-12" db="EMBL/GenBank/DDBJ databases">
        <authorList>
            <person name="Oudot-Le Secq M.-P."/>
            <person name="Stam W.T."/>
            <person name="Olsen J.L."/>
        </authorList>
    </citation>
    <scope>NUCLEOTIDE SEQUENCE</scope>
</reference>
<dbReference type="AlphaFoldDB" id="Q2TUA2"/>
<keyword evidence="1" id="KW-0472">Membrane</keyword>
<sequence>MLKFLYNIVVSFAYLLGLFLFVISGILQQAWTIFFLVLGLFFFCFYQYKKKKNV</sequence>
<evidence type="ECO:0000256" key="1">
    <source>
        <dbReference type="SAM" id="Phobius"/>
    </source>
</evidence>
<organism evidence="2">
    <name type="scientific">Dictyota dichotoma</name>
    <dbReference type="NCBI Taxonomy" id="2876"/>
    <lineage>
        <taxon>Eukaryota</taxon>
        <taxon>Sar</taxon>
        <taxon>Stramenopiles</taxon>
        <taxon>Ochrophyta</taxon>
        <taxon>PX clade</taxon>
        <taxon>Phaeophyceae</taxon>
        <taxon>Dictyotales</taxon>
        <taxon>Dictyotaceae</taxon>
        <taxon>Dictyota</taxon>
    </lineage>
</organism>
<dbReference type="EMBL" id="AY500368">
    <property type="protein sequence ID" value="AAV63572.1"/>
    <property type="molecule type" value="Genomic_DNA"/>
</dbReference>
<accession>Q2TUA2</accession>
<reference evidence="2" key="2">
    <citation type="journal article" date="2006" name="Curr. Genet.">
        <title>Complete mitochondrial genomes of the three brown algae (Heterokonta: Phaeophyceae) Dictyota dichotoma, Fucus vesiculosus and Desmarestia viridis.</title>
        <authorList>
            <person name="Oudot-Le Secq M.P."/>
            <person name="Loiseaux-de Goer S."/>
            <person name="Stam W.T."/>
            <person name="Olsen J.L."/>
        </authorList>
    </citation>
    <scope>NUCLEOTIDE SEQUENCE</scope>
</reference>
<keyword evidence="2" id="KW-0496">Mitochondrion</keyword>
<dbReference type="RefSeq" id="YP_448708.1">
    <property type="nucleotide sequence ID" value="NC_007685.1"/>
</dbReference>
<dbReference type="GeneID" id="3860827"/>
<keyword evidence="1" id="KW-1133">Transmembrane helix</keyword>
<feature type="transmembrane region" description="Helical" evidence="1">
    <location>
        <begin position="30"/>
        <end position="48"/>
    </location>
</feature>
<name>Q2TUA2_DICDH</name>
<proteinExistence type="predicted"/>
<keyword evidence="1" id="KW-0812">Transmembrane</keyword>